<protein>
    <submittedName>
        <fullName evidence="1">Putative secreted protein</fullName>
    </submittedName>
</protein>
<organism evidence="1">
    <name type="scientific">Anopheles darlingi</name>
    <name type="common">Mosquito</name>
    <dbReference type="NCBI Taxonomy" id="43151"/>
    <lineage>
        <taxon>Eukaryota</taxon>
        <taxon>Metazoa</taxon>
        <taxon>Ecdysozoa</taxon>
        <taxon>Arthropoda</taxon>
        <taxon>Hexapoda</taxon>
        <taxon>Insecta</taxon>
        <taxon>Pterygota</taxon>
        <taxon>Neoptera</taxon>
        <taxon>Endopterygota</taxon>
        <taxon>Diptera</taxon>
        <taxon>Nematocera</taxon>
        <taxon>Culicoidea</taxon>
        <taxon>Culicidae</taxon>
        <taxon>Anophelinae</taxon>
        <taxon>Anopheles</taxon>
    </lineage>
</organism>
<dbReference type="AlphaFoldDB" id="A0A2M4D4T9"/>
<dbReference type="EMBL" id="GGFL01008388">
    <property type="protein sequence ID" value="MBW72566.1"/>
    <property type="molecule type" value="Transcribed_RNA"/>
</dbReference>
<proteinExistence type="predicted"/>
<reference evidence="1" key="1">
    <citation type="submission" date="2018-01" db="EMBL/GenBank/DDBJ databases">
        <title>An insight into the sialome of Amazonian anophelines.</title>
        <authorList>
            <person name="Ribeiro J.M."/>
            <person name="Scarpassa V."/>
            <person name="Calvo E."/>
        </authorList>
    </citation>
    <scope>NUCLEOTIDE SEQUENCE</scope>
</reference>
<sequence>MQYLYCCCCCCCFHQTLASNVRDERNGFGIGITVTVLRELRIRIRSFELDLRSISARPRLVCDEVCVCLKVILSNPSNRRILIRCSFEGGLFWVVLPRPNPRSDAEYDEILFSTQLTLIIAPDNSRQ</sequence>
<accession>A0A2M4D4T9</accession>
<name>A0A2M4D4T9_ANODA</name>
<evidence type="ECO:0000313" key="1">
    <source>
        <dbReference type="EMBL" id="MBW72566.1"/>
    </source>
</evidence>